<protein>
    <recommendedName>
        <fullName evidence="11">Sulfite reductase [NADPH] hemoprotein beta-component</fullName>
        <shortName evidence="11">SiR-HP</shortName>
        <shortName evidence="11">SiRHP</shortName>
        <ecNumber evidence="11">1.8.1.2</ecNumber>
    </recommendedName>
</protein>
<evidence type="ECO:0000256" key="3">
    <source>
        <dbReference type="ARBA" id="ARBA00022605"/>
    </source>
</evidence>
<sequence>MIAKTPEELAKLADAERIKDAGNYLRGTLVESLQDPLTGALAEDDAQLSKYHGIYQQDDRDLRDERRRQKLEPRYQFMVRIRVPGGVCTPMQWLDVDRIANTWCNRTIRLTSRQTFQLHGVAKRNLKSTIAEINAALLDTIAACGDVNRNVMCHSNPYQSRLHAEVYEYARRISEHLLPRATAYHEIWLDKAELSGLPAQTKPGYEELLSSSRKDEEPIYGKYYLPRKFKIALAVPPSNDVDIFANDLGFIAIAEDNHLLGFNVTAGGGLSLTHGETSTYPRLADVIGYCLKNKALQVAEEIVKIQRDNGDRINRKHARFKYTLEDRGVEWLKFELNRRLGWNMEPARPFIFEHSGDRYGWVEGANDTWHRTLFIPNGRIADTDDHPMMTGLREIAKVHDGDFRITANQNLLIGQVSSERKPAIDALLEQYRFTDTGQTALRLNSMACVAFPTCGLAMAESERYFPSLLDKLDLIIKQAGLQRDPILIRMTGCPNGCARSVLAEIGFIGKAPGKYNLYLGGGFYGQRLNKLYRENINEEQIVAELTPILHRYGREREPGERFGDFVIRAGYVKEVSAGKDFHL</sequence>
<evidence type="ECO:0000256" key="6">
    <source>
        <dbReference type="ARBA" id="ARBA00022857"/>
    </source>
</evidence>
<proteinExistence type="inferred from homology"/>
<feature type="binding site" evidence="11">
    <location>
        <position position="454"/>
    </location>
    <ligand>
        <name>[4Fe-4S] cluster</name>
        <dbReference type="ChEBI" id="CHEBI:49883"/>
    </ligand>
</feature>
<feature type="binding site" evidence="11">
    <location>
        <position position="493"/>
    </location>
    <ligand>
        <name>[4Fe-4S] cluster</name>
        <dbReference type="ChEBI" id="CHEBI:49883"/>
    </ligand>
</feature>
<dbReference type="PRINTS" id="PR00397">
    <property type="entry name" value="SIROHAEM"/>
</dbReference>
<keyword evidence="6 11" id="KW-0521">NADP</keyword>
<dbReference type="NCBIfam" id="NF010029">
    <property type="entry name" value="PRK13504.1"/>
    <property type="match status" value="1"/>
</dbReference>
<organism evidence="14 15">
    <name type="scientific">Candidatus Methylobacter oryzae</name>
    <dbReference type="NCBI Taxonomy" id="2497749"/>
    <lineage>
        <taxon>Bacteria</taxon>
        <taxon>Pseudomonadati</taxon>
        <taxon>Pseudomonadota</taxon>
        <taxon>Gammaproteobacteria</taxon>
        <taxon>Methylococcales</taxon>
        <taxon>Methylococcaceae</taxon>
        <taxon>Methylobacter</taxon>
    </lineage>
</organism>
<keyword evidence="15" id="KW-1185">Reference proteome</keyword>
<reference evidence="14 15" key="1">
    <citation type="journal article" date="2019" name="Antonie Van Leeuwenhoek">
        <title>Description of 'Ca. Methylobacter oryzae' KRF1, a novel species from the environmentally important Methylobacter clade 2.</title>
        <authorList>
            <person name="Khatri K."/>
            <person name="Mohite J.A."/>
            <person name="Pandit P.S."/>
            <person name="Bahulikar R."/>
            <person name="Rahalkar M.C."/>
        </authorList>
    </citation>
    <scope>NUCLEOTIDE SEQUENCE [LARGE SCALE GENOMIC DNA]</scope>
    <source>
        <strain evidence="14 15">KRF1</strain>
    </source>
</reference>
<comment type="function">
    <text evidence="11">Component of the sulfite reductase complex that catalyzes the 6-electron reduction of sulfite to sulfide. This is one of several activities required for the biosynthesis of L-cysteine from sulfate.</text>
</comment>
<dbReference type="HAMAP" id="MF_01540">
    <property type="entry name" value="CysI"/>
    <property type="match status" value="1"/>
</dbReference>
<dbReference type="InterPro" id="IPR005117">
    <property type="entry name" value="NiRdtase/SiRdtase_haem-b_fer"/>
</dbReference>
<keyword evidence="7 11" id="KW-0560">Oxidoreductase</keyword>
<keyword evidence="8 11" id="KW-0408">Iron</keyword>
<feature type="binding site" description="axial binding residue" evidence="11">
    <location>
        <position position="497"/>
    </location>
    <ligand>
        <name>siroheme</name>
        <dbReference type="ChEBI" id="CHEBI:60052"/>
    </ligand>
    <ligandPart>
        <name>Fe</name>
        <dbReference type="ChEBI" id="CHEBI:18248"/>
    </ligandPart>
</feature>
<evidence type="ECO:0000256" key="4">
    <source>
        <dbReference type="ARBA" id="ARBA00022617"/>
    </source>
</evidence>
<dbReference type="InterPro" id="IPR045169">
    <property type="entry name" value="NO2/SO3_Rdtase_4Fe4S_prot"/>
</dbReference>
<comment type="pathway">
    <text evidence="11">Sulfur metabolism; hydrogen sulfide biosynthesis; hydrogen sulfide from sulfite (NADPH route): step 1/1.</text>
</comment>
<dbReference type="RefSeq" id="WP_127027955.1">
    <property type="nucleotide sequence ID" value="NZ_RYFG02000113.1"/>
</dbReference>
<evidence type="ECO:0000256" key="1">
    <source>
        <dbReference type="ARBA" id="ARBA00010429"/>
    </source>
</evidence>
<dbReference type="PANTHER" id="PTHR11493">
    <property type="entry name" value="SULFITE REDUCTASE [NADPH] SUBUNIT BETA-RELATED"/>
    <property type="match status" value="1"/>
</dbReference>
<dbReference type="InterPro" id="IPR006066">
    <property type="entry name" value="NO2/SO3_Rdtase_FeS/sirohaem_BS"/>
</dbReference>
<feature type="binding site" evidence="11">
    <location>
        <position position="448"/>
    </location>
    <ligand>
        <name>[4Fe-4S] cluster</name>
        <dbReference type="ChEBI" id="CHEBI:49883"/>
    </ligand>
</feature>
<evidence type="ECO:0000256" key="2">
    <source>
        <dbReference type="ARBA" id="ARBA00022485"/>
    </source>
</evidence>
<evidence type="ECO:0000256" key="10">
    <source>
        <dbReference type="ARBA" id="ARBA00023192"/>
    </source>
</evidence>
<dbReference type="Proteomes" id="UP000733744">
    <property type="component" value="Unassembled WGS sequence"/>
</dbReference>
<dbReference type="SUPFAM" id="SSF56014">
    <property type="entry name" value="Nitrite and sulphite reductase 4Fe-4S domain-like"/>
    <property type="match status" value="2"/>
</dbReference>
<keyword evidence="9 11" id="KW-0411">Iron-sulfur</keyword>
<dbReference type="InterPro" id="IPR006067">
    <property type="entry name" value="NO2/SO3_Rdtase_4Fe4S_dom"/>
</dbReference>
<keyword evidence="2 11" id="KW-0004">4Fe-4S</keyword>
<dbReference type="PANTHER" id="PTHR11493:SF47">
    <property type="entry name" value="SULFITE REDUCTASE [NADPH] SUBUNIT BETA"/>
    <property type="match status" value="1"/>
</dbReference>
<feature type="domain" description="Nitrite/sulphite reductase 4Fe-4S" evidence="12">
    <location>
        <begin position="172"/>
        <end position="343"/>
    </location>
</feature>
<keyword evidence="4 11" id="KW-0349">Heme</keyword>
<evidence type="ECO:0000256" key="9">
    <source>
        <dbReference type="ARBA" id="ARBA00023014"/>
    </source>
</evidence>
<comment type="similarity">
    <text evidence="1 11">Belongs to the nitrite and sulfite reductase 4Fe-4S domain family.</text>
</comment>
<keyword evidence="3 11" id="KW-0028">Amino-acid biosynthesis</keyword>
<gene>
    <name evidence="11 14" type="primary">cysI</name>
    <name evidence="14" type="ORF">EKO24_017365</name>
</gene>
<dbReference type="InterPro" id="IPR011786">
    <property type="entry name" value="CysI"/>
</dbReference>
<feature type="domain" description="Nitrite/Sulfite reductase ferredoxin-like" evidence="13">
    <location>
        <begin position="368"/>
        <end position="430"/>
    </location>
</feature>
<evidence type="ECO:0000256" key="11">
    <source>
        <dbReference type="HAMAP-Rule" id="MF_01540"/>
    </source>
</evidence>
<accession>A0ABY3C702</accession>
<keyword evidence="5 11" id="KW-0479">Metal-binding</keyword>
<evidence type="ECO:0000259" key="12">
    <source>
        <dbReference type="Pfam" id="PF01077"/>
    </source>
</evidence>
<evidence type="ECO:0000256" key="7">
    <source>
        <dbReference type="ARBA" id="ARBA00023002"/>
    </source>
</evidence>
<dbReference type="GO" id="GO:0004783">
    <property type="term" value="F:sulfite reductase (NADPH) activity"/>
    <property type="evidence" value="ECO:0007669"/>
    <property type="project" value="UniProtKB-EC"/>
</dbReference>
<evidence type="ECO:0000259" key="13">
    <source>
        <dbReference type="Pfam" id="PF03460"/>
    </source>
</evidence>
<evidence type="ECO:0000313" key="15">
    <source>
        <dbReference type="Proteomes" id="UP000733744"/>
    </source>
</evidence>
<dbReference type="EMBL" id="RYFG02000113">
    <property type="protein sequence ID" value="TRW91341.1"/>
    <property type="molecule type" value="Genomic_DNA"/>
</dbReference>
<evidence type="ECO:0000256" key="8">
    <source>
        <dbReference type="ARBA" id="ARBA00023004"/>
    </source>
</evidence>
<comment type="subunit">
    <text evidence="11">Alpha(8)-beta(8). The alpha component is a flavoprotein, the beta component is a hemoprotein.</text>
</comment>
<dbReference type="Pfam" id="PF03460">
    <property type="entry name" value="NIR_SIR_ferr"/>
    <property type="match status" value="2"/>
</dbReference>
<comment type="catalytic activity">
    <reaction evidence="11">
        <text>hydrogen sulfide + 3 NADP(+) + 3 H2O = sulfite + 3 NADPH + 4 H(+)</text>
        <dbReference type="Rhea" id="RHEA:13801"/>
        <dbReference type="ChEBI" id="CHEBI:15377"/>
        <dbReference type="ChEBI" id="CHEBI:15378"/>
        <dbReference type="ChEBI" id="CHEBI:17359"/>
        <dbReference type="ChEBI" id="CHEBI:29919"/>
        <dbReference type="ChEBI" id="CHEBI:57783"/>
        <dbReference type="ChEBI" id="CHEBI:58349"/>
        <dbReference type="EC" id="1.8.1.2"/>
    </reaction>
</comment>
<dbReference type="PROSITE" id="PS00365">
    <property type="entry name" value="NIR_SIR"/>
    <property type="match status" value="1"/>
</dbReference>
<dbReference type="Pfam" id="PF01077">
    <property type="entry name" value="NIR_SIR"/>
    <property type="match status" value="1"/>
</dbReference>
<feature type="domain" description="Nitrite/Sulfite reductase ferredoxin-like" evidence="13">
    <location>
        <begin position="73"/>
        <end position="135"/>
    </location>
</feature>
<comment type="cofactor">
    <cofactor evidence="11">
        <name>[4Fe-4S] cluster</name>
        <dbReference type="ChEBI" id="CHEBI:49883"/>
    </cofactor>
    <text evidence="11">Binds 1 [4Fe-4S] cluster per subunit.</text>
</comment>
<comment type="cofactor">
    <cofactor evidence="11">
        <name>siroheme</name>
        <dbReference type="ChEBI" id="CHEBI:60052"/>
    </cofactor>
    <text evidence="11">Binds 1 siroheme per subunit.</text>
</comment>
<comment type="caution">
    <text evidence="14">The sequence shown here is derived from an EMBL/GenBank/DDBJ whole genome shotgun (WGS) entry which is preliminary data.</text>
</comment>
<keyword evidence="10 11" id="KW-0198">Cysteine biosynthesis</keyword>
<dbReference type="InterPro" id="IPR045854">
    <property type="entry name" value="NO2/SO3_Rdtase_4Fe4S_sf"/>
</dbReference>
<dbReference type="EC" id="1.8.1.2" evidence="11"/>
<dbReference type="SUPFAM" id="SSF55124">
    <property type="entry name" value="Nitrite/Sulfite reductase N-terminal domain-like"/>
    <property type="match status" value="2"/>
</dbReference>
<name>A0ABY3C702_9GAMM</name>
<dbReference type="NCBIfam" id="TIGR02041">
    <property type="entry name" value="CysI"/>
    <property type="match status" value="1"/>
</dbReference>
<feature type="binding site" evidence="11">
    <location>
        <position position="497"/>
    </location>
    <ligand>
        <name>[4Fe-4S] cluster</name>
        <dbReference type="ChEBI" id="CHEBI:49883"/>
    </ligand>
</feature>
<evidence type="ECO:0000313" key="14">
    <source>
        <dbReference type="EMBL" id="TRW91341.1"/>
    </source>
</evidence>
<dbReference type="InterPro" id="IPR036136">
    <property type="entry name" value="Nit/Sulf_reduc_fer-like_dom_sf"/>
</dbReference>
<dbReference type="Gene3D" id="3.30.413.10">
    <property type="entry name" value="Sulfite Reductase Hemoprotein, domain 1"/>
    <property type="match status" value="2"/>
</dbReference>
<evidence type="ECO:0000256" key="5">
    <source>
        <dbReference type="ARBA" id="ARBA00022723"/>
    </source>
</evidence>